<dbReference type="AlphaFoldDB" id="A0A9X0D9P0"/>
<dbReference type="PANTHER" id="PTHR23334">
    <property type="entry name" value="CCAAT/ENHANCER BINDING PROTEIN"/>
    <property type="match status" value="1"/>
</dbReference>
<dbReference type="InterPro" id="IPR004827">
    <property type="entry name" value="bZIP"/>
</dbReference>
<evidence type="ECO:0000259" key="2">
    <source>
        <dbReference type="PROSITE" id="PS50217"/>
    </source>
</evidence>
<sequence>MTVAHGSNQAASAVLNGSLPLLGNGDLDSKDFEMIEQQTFEHSSVLSGEAAAALFDVSQGSPSSVGSSCSDETSEKRVRNNQASRKFRRARKERHHTLFARASKLEHENQSLKLQVNEMVQEIISLRSLLPNNIIQV</sequence>
<dbReference type="Gene3D" id="1.20.5.170">
    <property type="match status" value="1"/>
</dbReference>
<reference evidence="3" key="1">
    <citation type="submission" date="2023-01" db="EMBL/GenBank/DDBJ databases">
        <title>Genome assembly of the deep-sea coral Lophelia pertusa.</title>
        <authorList>
            <person name="Herrera S."/>
            <person name="Cordes E."/>
        </authorList>
    </citation>
    <scope>NUCLEOTIDE SEQUENCE</scope>
    <source>
        <strain evidence="3">USNM1676648</strain>
        <tissue evidence="3">Polyp</tissue>
    </source>
</reference>
<dbReference type="Proteomes" id="UP001163046">
    <property type="component" value="Unassembled WGS sequence"/>
</dbReference>
<feature type="compositionally biased region" description="Low complexity" evidence="1">
    <location>
        <begin position="57"/>
        <end position="70"/>
    </location>
</feature>
<dbReference type="PANTHER" id="PTHR23334:SF20">
    <property type="entry name" value="BASIC LEUCINE ZIPPER 24"/>
    <property type="match status" value="1"/>
</dbReference>
<organism evidence="3 4">
    <name type="scientific">Desmophyllum pertusum</name>
    <dbReference type="NCBI Taxonomy" id="174260"/>
    <lineage>
        <taxon>Eukaryota</taxon>
        <taxon>Metazoa</taxon>
        <taxon>Cnidaria</taxon>
        <taxon>Anthozoa</taxon>
        <taxon>Hexacorallia</taxon>
        <taxon>Scleractinia</taxon>
        <taxon>Caryophylliina</taxon>
        <taxon>Caryophylliidae</taxon>
        <taxon>Desmophyllum</taxon>
    </lineage>
</organism>
<evidence type="ECO:0000313" key="4">
    <source>
        <dbReference type="Proteomes" id="UP001163046"/>
    </source>
</evidence>
<gene>
    <name evidence="3" type="ORF">OS493_016272</name>
</gene>
<dbReference type="GO" id="GO:0000981">
    <property type="term" value="F:DNA-binding transcription factor activity, RNA polymerase II-specific"/>
    <property type="evidence" value="ECO:0007669"/>
    <property type="project" value="TreeGrafter"/>
</dbReference>
<dbReference type="PROSITE" id="PS50217">
    <property type="entry name" value="BZIP"/>
    <property type="match status" value="1"/>
</dbReference>
<dbReference type="InterPro" id="IPR031106">
    <property type="entry name" value="C/EBP"/>
</dbReference>
<keyword evidence="4" id="KW-1185">Reference proteome</keyword>
<comment type="caution">
    <text evidence="3">The sequence shown here is derived from an EMBL/GenBank/DDBJ whole genome shotgun (WGS) entry which is preliminary data.</text>
</comment>
<name>A0A9X0D9P0_9CNID</name>
<dbReference type="CDD" id="cd14813">
    <property type="entry name" value="bZIP_BmCbz-like"/>
    <property type="match status" value="1"/>
</dbReference>
<evidence type="ECO:0000256" key="1">
    <source>
        <dbReference type="SAM" id="MobiDB-lite"/>
    </source>
</evidence>
<dbReference type="SUPFAM" id="SSF57959">
    <property type="entry name" value="Leucine zipper domain"/>
    <property type="match status" value="1"/>
</dbReference>
<dbReference type="OrthoDB" id="6022300at2759"/>
<feature type="region of interest" description="Disordered" evidence="1">
    <location>
        <begin position="57"/>
        <end position="93"/>
    </location>
</feature>
<dbReference type="Pfam" id="PF07716">
    <property type="entry name" value="bZIP_2"/>
    <property type="match status" value="1"/>
</dbReference>
<dbReference type="EMBL" id="MU825404">
    <property type="protein sequence ID" value="KAJ7391965.1"/>
    <property type="molecule type" value="Genomic_DNA"/>
</dbReference>
<protein>
    <recommendedName>
        <fullName evidence="2">BZIP domain-containing protein</fullName>
    </recommendedName>
</protein>
<dbReference type="GO" id="GO:0006351">
    <property type="term" value="P:DNA-templated transcription"/>
    <property type="evidence" value="ECO:0007669"/>
    <property type="project" value="InterPro"/>
</dbReference>
<proteinExistence type="predicted"/>
<evidence type="ECO:0000313" key="3">
    <source>
        <dbReference type="EMBL" id="KAJ7391965.1"/>
    </source>
</evidence>
<dbReference type="GO" id="GO:0000978">
    <property type="term" value="F:RNA polymerase II cis-regulatory region sequence-specific DNA binding"/>
    <property type="evidence" value="ECO:0007669"/>
    <property type="project" value="TreeGrafter"/>
</dbReference>
<dbReference type="InterPro" id="IPR046347">
    <property type="entry name" value="bZIP_sf"/>
</dbReference>
<accession>A0A9X0D9P0</accession>
<feature type="domain" description="BZIP" evidence="2">
    <location>
        <begin position="70"/>
        <end position="130"/>
    </location>
</feature>
<dbReference type="SMART" id="SM00338">
    <property type="entry name" value="BRLZ"/>
    <property type="match status" value="1"/>
</dbReference>